<reference evidence="5" key="1">
    <citation type="submission" date="2017-09" db="EMBL/GenBank/DDBJ databases">
        <title>Depth-based differentiation of microbial function through sediment-hosted aquifers and enrichment of novel symbionts in the deep terrestrial subsurface.</title>
        <authorList>
            <person name="Probst A.J."/>
            <person name="Ladd B."/>
            <person name="Jarett J.K."/>
            <person name="Geller-Mcgrath D.E."/>
            <person name="Sieber C.M.K."/>
            <person name="Emerson J.B."/>
            <person name="Anantharaman K."/>
            <person name="Thomas B.C."/>
            <person name="Malmstrom R."/>
            <person name="Stieglmeier M."/>
            <person name="Klingl A."/>
            <person name="Woyke T."/>
            <person name="Ryan C.M."/>
            <person name="Banfield J.F."/>
        </authorList>
    </citation>
    <scope>NUCLEOTIDE SEQUENCE [LARGE SCALE GENOMIC DNA]</scope>
</reference>
<dbReference type="Pfam" id="PF13385">
    <property type="entry name" value="Laminin_G_3"/>
    <property type="match status" value="3"/>
</dbReference>
<dbReference type="InterPro" id="IPR006558">
    <property type="entry name" value="LamG-like"/>
</dbReference>
<sequence length="618" mass="67004">DRVNDYSGNGNNGTSYGDAHATTTAQYGNAGEFDGTGDYVDIPDSVAIGRSLTILAWVKSIPALWNANGWIASSRVANGFIIHPSTGTKNVEMFILNSAGAYSSIGIVAPDDITIWHQYGLMYNFDLKKGYKILDGVVKEFALNITRIDDIIPLQIGRDYNFADRFGQGLIDDVKIYNTARTPDQIMQDYLQGPGPVAYYDFEEGRGANLYDKTGRGNNSNAFDSSITWEAGKYGKSVKINSDYLDINIPDSDDIKIGSGNFSASFWVKLKKSDRSFDILYKDGYANNKGYILRLENGRFVAIIGDGSGTYWLVMSSSSGYDDGKWHHYMLTLDRDGSQILYADGKVANSQSVTNHVDINGSSVLSIGNLTRAYIDEVKFFKYALTPWQVAQEYNGGGPVGWWKMDEGQGQTIYDWSGNSNHGTLSLNGSPATSTAWQVQTGCKVGKCLSFDGTDDYASIGSSLSITGEATVSAWIKPGTVAAGAKVIAGDSNSGNTTQQLSLQINNTAGKVSGKWGNSTIITSNKGLLADTWYYVTLTRGGSTGVWTAKLYINGVLDNTATTATNPSSVSSWSIARNGAASSGYFQGKIDDVKIYNYARSPQQVKEDYNAGFGTYFK</sequence>
<protein>
    <recommendedName>
        <fullName evidence="3">LamG-like jellyroll fold domain-containing protein</fullName>
    </recommendedName>
</protein>
<keyword evidence="1" id="KW-0732">Signal</keyword>
<evidence type="ECO:0000256" key="2">
    <source>
        <dbReference type="ARBA" id="ARBA00023157"/>
    </source>
</evidence>
<name>A0A2M7TLR6_UNCKA</name>
<evidence type="ECO:0000313" key="5">
    <source>
        <dbReference type="Proteomes" id="UP000228920"/>
    </source>
</evidence>
<keyword evidence="2" id="KW-1015">Disulfide bond</keyword>
<gene>
    <name evidence="4" type="ORF">COY32_00550</name>
</gene>
<organism evidence="4 5">
    <name type="scientific">candidate division WWE3 bacterium CG_4_10_14_0_2_um_filter_41_14</name>
    <dbReference type="NCBI Taxonomy" id="1975072"/>
    <lineage>
        <taxon>Bacteria</taxon>
        <taxon>Katanobacteria</taxon>
    </lineage>
</organism>
<dbReference type="AlphaFoldDB" id="A0A2M7TLR6"/>
<dbReference type="EMBL" id="PFNL01000014">
    <property type="protein sequence ID" value="PIZ48108.1"/>
    <property type="molecule type" value="Genomic_DNA"/>
</dbReference>
<accession>A0A2M7TLR6</accession>
<dbReference type="Gene3D" id="2.60.120.200">
    <property type="match status" value="3"/>
</dbReference>
<dbReference type="PANTHER" id="PTHR42535:SF2">
    <property type="entry name" value="CHROMOSOME UNDETERMINED SCAFFOLD_146, WHOLE GENOME SHOTGUN SEQUENCE"/>
    <property type="match status" value="1"/>
</dbReference>
<dbReference type="CDD" id="cd00110">
    <property type="entry name" value="LamG"/>
    <property type="match status" value="1"/>
</dbReference>
<feature type="non-terminal residue" evidence="4">
    <location>
        <position position="1"/>
    </location>
</feature>
<evidence type="ECO:0000259" key="3">
    <source>
        <dbReference type="SMART" id="SM00560"/>
    </source>
</evidence>
<proteinExistence type="predicted"/>
<comment type="caution">
    <text evidence="4">The sequence shown here is derived from an EMBL/GenBank/DDBJ whole genome shotgun (WGS) entry which is preliminary data.</text>
</comment>
<dbReference type="InterPro" id="IPR001791">
    <property type="entry name" value="Laminin_G"/>
</dbReference>
<dbReference type="SMART" id="SM00560">
    <property type="entry name" value="LamGL"/>
    <property type="match status" value="1"/>
</dbReference>
<feature type="domain" description="LamG-like jellyroll fold" evidence="3">
    <location>
        <begin position="468"/>
        <end position="603"/>
    </location>
</feature>
<evidence type="ECO:0000256" key="1">
    <source>
        <dbReference type="ARBA" id="ARBA00022729"/>
    </source>
</evidence>
<dbReference type="Proteomes" id="UP000228920">
    <property type="component" value="Unassembled WGS sequence"/>
</dbReference>
<dbReference type="InterPro" id="IPR013320">
    <property type="entry name" value="ConA-like_dom_sf"/>
</dbReference>
<evidence type="ECO:0000313" key="4">
    <source>
        <dbReference type="EMBL" id="PIZ48108.1"/>
    </source>
</evidence>
<dbReference type="PANTHER" id="PTHR42535">
    <property type="entry name" value="OOKINETE PROTEIN, PUTATIVE-RELATED"/>
    <property type="match status" value="1"/>
</dbReference>
<dbReference type="SUPFAM" id="SSF49899">
    <property type="entry name" value="Concanavalin A-like lectins/glucanases"/>
    <property type="match status" value="3"/>
</dbReference>